<evidence type="ECO:0000256" key="2">
    <source>
        <dbReference type="ARBA" id="ARBA00023316"/>
    </source>
</evidence>
<dbReference type="SUPFAM" id="SSF50044">
    <property type="entry name" value="SH3-domain"/>
    <property type="match status" value="1"/>
</dbReference>
<dbReference type="AlphaFoldDB" id="A0A387AS83"/>
<dbReference type="GO" id="GO:0009253">
    <property type="term" value="P:peptidoglycan catabolic process"/>
    <property type="evidence" value="ECO:0007669"/>
    <property type="project" value="InterPro"/>
</dbReference>
<dbReference type="KEGG" id="abom:D7I45_00510"/>
<evidence type="ECO:0000259" key="4">
    <source>
        <dbReference type="PROSITE" id="PS51781"/>
    </source>
</evidence>
<dbReference type="Gene3D" id="2.30.30.40">
    <property type="entry name" value="SH3 Domains"/>
    <property type="match status" value="1"/>
</dbReference>
<dbReference type="SMART" id="SM00287">
    <property type="entry name" value="SH3b"/>
    <property type="match status" value="1"/>
</dbReference>
<evidence type="ECO:0000313" key="6">
    <source>
        <dbReference type="Proteomes" id="UP000272003"/>
    </source>
</evidence>
<evidence type="ECO:0000256" key="1">
    <source>
        <dbReference type="ARBA" id="ARBA00022801"/>
    </source>
</evidence>
<feature type="domain" description="SH3b" evidence="4">
    <location>
        <begin position="39"/>
        <end position="100"/>
    </location>
</feature>
<dbReference type="Pfam" id="PF01520">
    <property type="entry name" value="Amidase_3"/>
    <property type="match status" value="1"/>
</dbReference>
<organism evidence="5 6">
    <name type="scientific">Apilactobacillus bombintestini</name>
    <dbReference type="NCBI Taxonomy" id="2419772"/>
    <lineage>
        <taxon>Bacteria</taxon>
        <taxon>Bacillati</taxon>
        <taxon>Bacillota</taxon>
        <taxon>Bacilli</taxon>
        <taxon>Lactobacillales</taxon>
        <taxon>Lactobacillaceae</taxon>
        <taxon>Apilactobacillus</taxon>
    </lineage>
</organism>
<dbReference type="RefSeq" id="WP_120783849.1">
    <property type="nucleotide sequence ID" value="NZ_CP032626.1"/>
</dbReference>
<feature type="transmembrane region" description="Helical" evidence="3">
    <location>
        <begin position="16"/>
        <end position="39"/>
    </location>
</feature>
<dbReference type="SUPFAM" id="SSF53187">
    <property type="entry name" value="Zn-dependent exopeptidases"/>
    <property type="match status" value="1"/>
</dbReference>
<keyword evidence="6" id="KW-1185">Reference proteome</keyword>
<evidence type="ECO:0000313" key="5">
    <source>
        <dbReference type="EMBL" id="AYF92075.1"/>
    </source>
</evidence>
<name>A0A387AS83_9LACO</name>
<dbReference type="InterPro" id="IPR003646">
    <property type="entry name" value="SH3-like_bac-type"/>
</dbReference>
<protein>
    <submittedName>
        <fullName evidence="5">N-acetylmuramoyl-L-alanine amidase</fullName>
    </submittedName>
</protein>
<dbReference type="PANTHER" id="PTHR30404">
    <property type="entry name" value="N-ACETYLMURAMOYL-L-ALANINE AMIDASE"/>
    <property type="match status" value="1"/>
</dbReference>
<dbReference type="Pfam" id="PF08239">
    <property type="entry name" value="SH3_3"/>
    <property type="match status" value="1"/>
</dbReference>
<dbReference type="PROSITE" id="PS51781">
    <property type="entry name" value="SH3B"/>
    <property type="match status" value="1"/>
</dbReference>
<accession>A0A387AS83</accession>
<dbReference type="InterPro" id="IPR050695">
    <property type="entry name" value="N-acetylmuramoyl_amidase_3"/>
</dbReference>
<keyword evidence="3" id="KW-1133">Transmembrane helix</keyword>
<keyword evidence="1" id="KW-0378">Hydrolase</keyword>
<dbReference type="CDD" id="cd02696">
    <property type="entry name" value="MurNAc-LAA"/>
    <property type="match status" value="1"/>
</dbReference>
<reference evidence="5 6" key="1">
    <citation type="submission" date="2018-09" db="EMBL/GenBank/DDBJ databases">
        <title>Genome sequencing of strain BHWM-4.</title>
        <authorList>
            <person name="Heo J."/>
            <person name="Kim S.-J."/>
            <person name="Kwon S.-W."/>
        </authorList>
    </citation>
    <scope>NUCLEOTIDE SEQUENCE [LARGE SCALE GENOMIC DNA]</scope>
    <source>
        <strain evidence="5 6">BHWM-4</strain>
    </source>
</reference>
<dbReference type="SMART" id="SM00646">
    <property type="entry name" value="Ami_3"/>
    <property type="match status" value="1"/>
</dbReference>
<dbReference type="EMBL" id="CP032626">
    <property type="protein sequence ID" value="AYF92075.1"/>
    <property type="molecule type" value="Genomic_DNA"/>
</dbReference>
<proteinExistence type="predicted"/>
<dbReference type="Proteomes" id="UP000272003">
    <property type="component" value="Chromosome"/>
</dbReference>
<evidence type="ECO:0000256" key="3">
    <source>
        <dbReference type="SAM" id="Phobius"/>
    </source>
</evidence>
<dbReference type="InterPro" id="IPR002508">
    <property type="entry name" value="MurNAc-LAA_cat"/>
</dbReference>
<keyword evidence="3" id="KW-0812">Transmembrane</keyword>
<dbReference type="Gene3D" id="3.40.630.40">
    <property type="entry name" value="Zn-dependent exopeptidases"/>
    <property type="match status" value="1"/>
</dbReference>
<dbReference type="OrthoDB" id="9806267at2"/>
<dbReference type="GO" id="GO:0030288">
    <property type="term" value="C:outer membrane-bounded periplasmic space"/>
    <property type="evidence" value="ECO:0007669"/>
    <property type="project" value="TreeGrafter"/>
</dbReference>
<dbReference type="GO" id="GO:0071555">
    <property type="term" value="P:cell wall organization"/>
    <property type="evidence" value="ECO:0007669"/>
    <property type="project" value="UniProtKB-KW"/>
</dbReference>
<keyword evidence="3" id="KW-0472">Membrane</keyword>
<dbReference type="GO" id="GO:0008745">
    <property type="term" value="F:N-acetylmuramoyl-L-alanine amidase activity"/>
    <property type="evidence" value="ECO:0007669"/>
    <property type="project" value="InterPro"/>
</dbReference>
<sequence>MINHLRNKIRNTPRRTWIHCGIISTIVLILLIIELVRLFSLTEIKAADLYLHQDPNRESAVVSEIPHGQHVKVIKQSNNWWYIKYNNKKGWIPSWLVGVDGYNVKTSDQLPQTTIVIDPGHGGSDSGTLSANENYMEKTYTLQMAKKVANELRQQHVNVIMTRTRDEYVTLAKRTQLADQSHADLFISFHFNSDNGNGNADGYGVYQYHSSDNKVANTVNDALDNLPVKSRGVSFGNYYVLRENQRPAILCEMGFMDSAHDIHYIQSSDYQQHVADDMSKALSKYFD</sequence>
<dbReference type="PANTHER" id="PTHR30404:SF0">
    <property type="entry name" value="N-ACETYLMURAMOYL-L-ALANINE AMIDASE AMIC"/>
    <property type="match status" value="1"/>
</dbReference>
<keyword evidence="2" id="KW-0961">Cell wall biogenesis/degradation</keyword>
<dbReference type="InterPro" id="IPR036028">
    <property type="entry name" value="SH3-like_dom_sf"/>
</dbReference>
<gene>
    <name evidence="5" type="ORF">D7I45_00510</name>
</gene>